<evidence type="ECO:0000313" key="6">
    <source>
        <dbReference type="Proteomes" id="UP000199568"/>
    </source>
</evidence>
<reference evidence="5 6" key="1">
    <citation type="submission" date="2016-10" db="EMBL/GenBank/DDBJ databases">
        <authorList>
            <person name="de Groot N.N."/>
        </authorList>
    </citation>
    <scope>NUCLEOTIDE SEQUENCE [LARGE SCALE GENOMIC DNA]</scope>
    <source>
        <strain evidence="5 6">DSM 18979</strain>
    </source>
</reference>
<evidence type="ECO:0000256" key="2">
    <source>
        <dbReference type="ARBA" id="ARBA00022679"/>
    </source>
</evidence>
<dbReference type="InterPro" id="IPR004381">
    <property type="entry name" value="Glycerate_kinase"/>
</dbReference>
<evidence type="ECO:0000313" key="5">
    <source>
        <dbReference type="EMBL" id="SET16828.1"/>
    </source>
</evidence>
<keyword evidence="3 4" id="KW-0418">Kinase</keyword>
<name>A0A1I0CBB0_9FIRM</name>
<dbReference type="GO" id="GO:0008887">
    <property type="term" value="F:glycerate kinase activity"/>
    <property type="evidence" value="ECO:0007669"/>
    <property type="project" value="UniProtKB-UniRule"/>
</dbReference>
<evidence type="ECO:0000256" key="4">
    <source>
        <dbReference type="PIRNR" id="PIRNR006078"/>
    </source>
</evidence>
<comment type="similarity">
    <text evidence="1 4">Belongs to the glycerate kinase type-1 family.</text>
</comment>
<dbReference type="PANTHER" id="PTHR21599:SF0">
    <property type="entry name" value="GLYCERATE KINASE"/>
    <property type="match status" value="1"/>
</dbReference>
<dbReference type="SUPFAM" id="SSF110738">
    <property type="entry name" value="Glycerate kinase I"/>
    <property type="match status" value="1"/>
</dbReference>
<proteinExistence type="inferred from homology"/>
<dbReference type="Gene3D" id="3.90.1510.10">
    <property type="entry name" value="Glycerate kinase, domain 2"/>
    <property type="match status" value="1"/>
</dbReference>
<sequence length="382" mass="39816">MKVVIASDSFKGSCSSLEVAEAIERGIRKIDQDAEIVKIPVADGGEGTVDTLVIGTGGKYEEVEVVGPLGKKIKTKYGILEGNIAVIEMAAASGLPLLKEEERNPMVTTTYGTGEMIKAAMEKGCRKIFIGIGGSATNDGGVGMAQALGVSFKDQEGKEIGYGGENLINIYDIDLSNINSSLGETDIVIMSDVSNPLCGPNGAAHVYGPQKGATPEIVKLLDANLGYYAKVIKEKIGKDILDIPGAGAAGGLGAGLMAFCNASLCSGIEKILDLTNIEGHLADADLVITGEGQIDSQTVYGKVPVGVAKRAVKYDIPVIAIVGSVGEGASDVYAYGVDAIMDIINKPMPLREAVQNAPTLIEDTAENVMRILKLRNQIASNV</sequence>
<dbReference type="NCBIfam" id="TIGR00045">
    <property type="entry name" value="glycerate kinase"/>
    <property type="match status" value="1"/>
</dbReference>
<keyword evidence="6" id="KW-1185">Reference proteome</keyword>
<dbReference type="GO" id="GO:0031388">
    <property type="term" value="P:organic acid phosphorylation"/>
    <property type="evidence" value="ECO:0007669"/>
    <property type="project" value="UniProtKB-UniRule"/>
</dbReference>
<dbReference type="STRING" id="426128.SAMN05660297_01575"/>
<keyword evidence="2 4" id="KW-0808">Transferase</keyword>
<organism evidence="5 6">
    <name type="scientific">Natronincola peptidivorans</name>
    <dbReference type="NCBI Taxonomy" id="426128"/>
    <lineage>
        <taxon>Bacteria</taxon>
        <taxon>Bacillati</taxon>
        <taxon>Bacillota</taxon>
        <taxon>Clostridia</taxon>
        <taxon>Peptostreptococcales</taxon>
        <taxon>Natronincolaceae</taxon>
        <taxon>Natronincola</taxon>
    </lineage>
</organism>
<dbReference type="Gene3D" id="3.40.50.10350">
    <property type="entry name" value="Glycerate kinase, domain 1"/>
    <property type="match status" value="1"/>
</dbReference>
<dbReference type="EMBL" id="FOHU01000005">
    <property type="protein sequence ID" value="SET16828.1"/>
    <property type="molecule type" value="Genomic_DNA"/>
</dbReference>
<evidence type="ECO:0000256" key="1">
    <source>
        <dbReference type="ARBA" id="ARBA00006284"/>
    </source>
</evidence>
<dbReference type="OrthoDB" id="9774290at2"/>
<protein>
    <submittedName>
        <fullName evidence="5">Glycerate kinase</fullName>
    </submittedName>
</protein>
<dbReference type="InterPro" id="IPR018197">
    <property type="entry name" value="Glycerate_kinase_RE-like"/>
</dbReference>
<dbReference type="InterPro" id="IPR018193">
    <property type="entry name" value="Glyc_kinase_flavodox-like_fold"/>
</dbReference>
<accession>A0A1I0CBB0</accession>
<dbReference type="Pfam" id="PF02595">
    <property type="entry name" value="Gly_kinase"/>
    <property type="match status" value="1"/>
</dbReference>
<dbReference type="RefSeq" id="WP_090441863.1">
    <property type="nucleotide sequence ID" value="NZ_FOHU01000005.1"/>
</dbReference>
<evidence type="ECO:0000256" key="3">
    <source>
        <dbReference type="ARBA" id="ARBA00022777"/>
    </source>
</evidence>
<dbReference type="PIRSF" id="PIRSF006078">
    <property type="entry name" value="GlxK"/>
    <property type="match status" value="1"/>
</dbReference>
<dbReference type="AlphaFoldDB" id="A0A1I0CBB0"/>
<dbReference type="Proteomes" id="UP000199568">
    <property type="component" value="Unassembled WGS sequence"/>
</dbReference>
<dbReference type="InterPro" id="IPR036129">
    <property type="entry name" value="Glycerate_kinase_sf"/>
</dbReference>
<dbReference type="PANTHER" id="PTHR21599">
    <property type="entry name" value="GLYCERATE KINASE"/>
    <property type="match status" value="1"/>
</dbReference>
<gene>
    <name evidence="5" type="ORF">SAMN05660297_01575</name>
</gene>